<keyword evidence="1" id="KW-0472">Membrane</keyword>
<protein>
    <submittedName>
        <fullName evidence="2">Uncharacterized protein</fullName>
    </submittedName>
</protein>
<keyword evidence="1" id="KW-1133">Transmembrane helix</keyword>
<feature type="non-terminal residue" evidence="2">
    <location>
        <position position="46"/>
    </location>
</feature>
<proteinExistence type="predicted"/>
<dbReference type="AlphaFoldDB" id="A0A0F9DUR1"/>
<name>A0A0F9DUR1_9ZZZZ</name>
<organism evidence="2">
    <name type="scientific">marine sediment metagenome</name>
    <dbReference type="NCBI Taxonomy" id="412755"/>
    <lineage>
        <taxon>unclassified sequences</taxon>
        <taxon>metagenomes</taxon>
        <taxon>ecological metagenomes</taxon>
    </lineage>
</organism>
<evidence type="ECO:0000313" key="2">
    <source>
        <dbReference type="EMBL" id="KKL57501.1"/>
    </source>
</evidence>
<sequence>MAKLPTIRTPLLQHWRRIRYQLLPVLVFGGMVVVTGWLWKRHQQLP</sequence>
<reference evidence="2" key="1">
    <citation type="journal article" date="2015" name="Nature">
        <title>Complex archaea that bridge the gap between prokaryotes and eukaryotes.</title>
        <authorList>
            <person name="Spang A."/>
            <person name="Saw J.H."/>
            <person name="Jorgensen S.L."/>
            <person name="Zaremba-Niedzwiedzka K."/>
            <person name="Martijn J."/>
            <person name="Lind A.E."/>
            <person name="van Eijk R."/>
            <person name="Schleper C."/>
            <person name="Guy L."/>
            <person name="Ettema T.J."/>
        </authorList>
    </citation>
    <scope>NUCLEOTIDE SEQUENCE</scope>
</reference>
<comment type="caution">
    <text evidence="2">The sequence shown here is derived from an EMBL/GenBank/DDBJ whole genome shotgun (WGS) entry which is preliminary data.</text>
</comment>
<evidence type="ECO:0000256" key="1">
    <source>
        <dbReference type="SAM" id="Phobius"/>
    </source>
</evidence>
<keyword evidence="1" id="KW-0812">Transmembrane</keyword>
<gene>
    <name evidence="2" type="ORF">LCGC14_2234800</name>
</gene>
<feature type="transmembrane region" description="Helical" evidence="1">
    <location>
        <begin position="20"/>
        <end position="39"/>
    </location>
</feature>
<dbReference type="EMBL" id="LAZR01030145">
    <property type="protein sequence ID" value="KKL57501.1"/>
    <property type="molecule type" value="Genomic_DNA"/>
</dbReference>
<accession>A0A0F9DUR1</accession>